<dbReference type="AlphaFoldDB" id="A0A562IYI7"/>
<dbReference type="EMBL" id="VLKG01000004">
    <property type="protein sequence ID" value="TWH75956.1"/>
    <property type="molecule type" value="Genomic_DNA"/>
</dbReference>
<keyword evidence="3" id="KW-1185">Reference proteome</keyword>
<dbReference type="GO" id="GO:0043041">
    <property type="term" value="P:amino acid activation for nonribosomal peptide biosynthetic process"/>
    <property type="evidence" value="ECO:0007669"/>
    <property type="project" value="TreeGrafter"/>
</dbReference>
<dbReference type="Pfam" id="PF00668">
    <property type="entry name" value="Condensation"/>
    <property type="match status" value="1"/>
</dbReference>
<name>A0A562IYI7_9GAMM</name>
<dbReference type="GO" id="GO:0005737">
    <property type="term" value="C:cytoplasm"/>
    <property type="evidence" value="ECO:0007669"/>
    <property type="project" value="TreeGrafter"/>
</dbReference>
<proteinExistence type="predicted"/>
<accession>A0A562IYI7</accession>
<dbReference type="SUPFAM" id="SSF52777">
    <property type="entry name" value="CoA-dependent acyltransferases"/>
    <property type="match status" value="2"/>
</dbReference>
<dbReference type="PANTHER" id="PTHR45527">
    <property type="entry name" value="NONRIBOSOMAL PEPTIDE SYNTHETASE"/>
    <property type="match status" value="1"/>
</dbReference>
<reference evidence="2 3" key="1">
    <citation type="submission" date="2019-07" db="EMBL/GenBank/DDBJ databases">
        <title>Genomic Encyclopedia of Type Strains, Phase I: the one thousand microbial genomes (KMG-I) project.</title>
        <authorList>
            <person name="Kyrpides N."/>
        </authorList>
    </citation>
    <scope>NUCLEOTIDE SEQUENCE [LARGE SCALE GENOMIC DNA]</scope>
    <source>
        <strain evidence="2 3">DSM 375</strain>
    </source>
</reference>
<sequence length="480" mass="54754">MEKEYPRPYLGASPRYSFVQSFIAQMSSKVYIMSEHSLSTHEMRLTLAQLDFWEEFSLHPDQPVSTVAHYLDIQGGIDPEALFKAIETTVHETDVLALRFYIPEGQTKPMQHCDPCRLPKLQLIDLQDRADPYQAASQMMQADVAAKLNLLTQPLSVQWLFKLGADRYLWYIRAHHIILDGFGMVLIEQRCAKLYAHYLGKGDAGAPFHSFAQYLDEDQSYCASPRFEKDRAFWDDYLKSVPVALPILHKEDEYYGGEETGLSFEYELPKPLINRMHQIAAQMEMGWPDLLVAISGLYLFYHYRQQDHDGQQALPLWLPFMNRWGSVGAYMPALLVNILPLFIQPKPEATLGETLSQLSCTLRKQRAHGRYRIEQLATDQGLSEGTRYFFSPLVNVLPFDAPEFEGCTVKHQVLASGPGDGFNITYRGRSDAEALILSIDADPSMFQPQEFEQHSQALLAFLEQVLDGSAINIRCDQLLK</sequence>
<evidence type="ECO:0000313" key="3">
    <source>
        <dbReference type="Proteomes" id="UP000319627"/>
    </source>
</evidence>
<dbReference type="Proteomes" id="UP000319627">
    <property type="component" value="Unassembled WGS sequence"/>
</dbReference>
<dbReference type="GO" id="GO:0031177">
    <property type="term" value="F:phosphopantetheine binding"/>
    <property type="evidence" value="ECO:0007669"/>
    <property type="project" value="TreeGrafter"/>
</dbReference>
<dbReference type="InterPro" id="IPR001242">
    <property type="entry name" value="Condensation_dom"/>
</dbReference>
<dbReference type="GO" id="GO:0044550">
    <property type="term" value="P:secondary metabolite biosynthetic process"/>
    <property type="evidence" value="ECO:0007669"/>
    <property type="project" value="TreeGrafter"/>
</dbReference>
<feature type="domain" description="Condensation" evidence="1">
    <location>
        <begin position="41"/>
        <end position="468"/>
    </location>
</feature>
<dbReference type="Gene3D" id="3.30.559.30">
    <property type="entry name" value="Nonribosomal peptide synthetase, condensation domain"/>
    <property type="match status" value="1"/>
</dbReference>
<dbReference type="InterPro" id="IPR023213">
    <property type="entry name" value="CAT-like_dom_sf"/>
</dbReference>
<evidence type="ECO:0000259" key="1">
    <source>
        <dbReference type="Pfam" id="PF00668"/>
    </source>
</evidence>
<protein>
    <submittedName>
        <fullName evidence="2">Enterobactin synthetase component F</fullName>
    </submittedName>
</protein>
<comment type="caution">
    <text evidence="2">The sequence shown here is derived from an EMBL/GenBank/DDBJ whole genome shotgun (WGS) entry which is preliminary data.</text>
</comment>
<evidence type="ECO:0000313" key="2">
    <source>
        <dbReference type="EMBL" id="TWH75956.1"/>
    </source>
</evidence>
<organism evidence="2 3">
    <name type="scientific">Azomonas agilis</name>
    <dbReference type="NCBI Taxonomy" id="116849"/>
    <lineage>
        <taxon>Bacteria</taxon>
        <taxon>Pseudomonadati</taxon>
        <taxon>Pseudomonadota</taxon>
        <taxon>Gammaproteobacteria</taxon>
        <taxon>Pseudomonadales</taxon>
        <taxon>Pseudomonadaceae</taxon>
        <taxon>Azomonas</taxon>
    </lineage>
</organism>
<dbReference type="GO" id="GO:0003824">
    <property type="term" value="F:catalytic activity"/>
    <property type="evidence" value="ECO:0007669"/>
    <property type="project" value="InterPro"/>
</dbReference>
<dbReference type="Gene3D" id="3.30.559.10">
    <property type="entry name" value="Chloramphenicol acetyltransferase-like domain"/>
    <property type="match status" value="1"/>
</dbReference>
<dbReference type="PANTHER" id="PTHR45527:SF1">
    <property type="entry name" value="FATTY ACID SYNTHASE"/>
    <property type="match status" value="1"/>
</dbReference>
<gene>
    <name evidence="2" type="ORF">LX59_01466</name>
</gene>